<dbReference type="InterPro" id="IPR051156">
    <property type="entry name" value="Mito/Outer_Membr_Metalloprot"/>
</dbReference>
<evidence type="ECO:0000256" key="5">
    <source>
        <dbReference type="ARBA" id="ARBA00022833"/>
    </source>
</evidence>
<dbReference type="Pfam" id="PF01435">
    <property type="entry name" value="Peptidase_M48"/>
    <property type="match status" value="1"/>
</dbReference>
<keyword evidence="2" id="KW-0645">Protease</keyword>
<reference evidence="10 12" key="2">
    <citation type="submission" date="2015-09" db="EMBL/GenBank/DDBJ databases">
        <authorList>
            <consortium name="Swine Surveillance"/>
        </authorList>
    </citation>
    <scope>NUCLEOTIDE SEQUENCE [LARGE SCALE GENOMIC DNA]</scope>
    <source>
        <strain evidence="10 12">5120</strain>
    </source>
</reference>
<dbReference type="EMBL" id="CYSB01000040">
    <property type="protein sequence ID" value="CUH69585.1"/>
    <property type="molecule type" value="Genomic_DNA"/>
</dbReference>
<dbReference type="EMBL" id="CYSC01000035">
    <property type="protein sequence ID" value="CUH72988.1"/>
    <property type="molecule type" value="Genomic_DNA"/>
</dbReference>
<name>A0A0P1FN49_9RHOB</name>
<dbReference type="PANTHER" id="PTHR22726">
    <property type="entry name" value="METALLOENDOPEPTIDASE OMA1"/>
    <property type="match status" value="1"/>
</dbReference>
<dbReference type="PANTHER" id="PTHR22726:SF1">
    <property type="entry name" value="METALLOENDOPEPTIDASE OMA1, MITOCHONDRIAL"/>
    <property type="match status" value="1"/>
</dbReference>
<organism evidence="10 12">
    <name type="scientific">Thalassovita autumnalis</name>
    <dbReference type="NCBI Taxonomy" id="2072972"/>
    <lineage>
        <taxon>Bacteria</taxon>
        <taxon>Pseudomonadati</taxon>
        <taxon>Pseudomonadota</taxon>
        <taxon>Alphaproteobacteria</taxon>
        <taxon>Rhodobacterales</taxon>
        <taxon>Roseobacteraceae</taxon>
        <taxon>Thalassovita</taxon>
    </lineage>
</organism>
<dbReference type="Proteomes" id="UP000051887">
    <property type="component" value="Unassembled WGS sequence"/>
</dbReference>
<feature type="repeat" description="TPR" evidence="7">
    <location>
        <begin position="302"/>
        <end position="335"/>
    </location>
</feature>
<keyword evidence="7" id="KW-0802">TPR repeat</keyword>
<dbReference type="GO" id="GO:0046872">
    <property type="term" value="F:metal ion binding"/>
    <property type="evidence" value="ECO:0007669"/>
    <property type="project" value="UniProtKB-KW"/>
</dbReference>
<dbReference type="RefSeq" id="WP_242601809.1">
    <property type="nucleotide sequence ID" value="NZ_CYSB01000040.1"/>
</dbReference>
<evidence type="ECO:0000256" key="7">
    <source>
        <dbReference type="PROSITE-ProRule" id="PRU00339"/>
    </source>
</evidence>
<comment type="cofactor">
    <cofactor evidence="1">
        <name>Zn(2+)</name>
        <dbReference type="ChEBI" id="CHEBI:29105"/>
    </cofactor>
</comment>
<proteinExistence type="predicted"/>
<dbReference type="CDD" id="cd07324">
    <property type="entry name" value="M48C_Oma1-like"/>
    <property type="match status" value="1"/>
</dbReference>
<keyword evidence="5" id="KW-0862">Zinc</keyword>
<evidence type="ECO:0000313" key="12">
    <source>
        <dbReference type="Proteomes" id="UP000051887"/>
    </source>
</evidence>
<dbReference type="GO" id="GO:0016020">
    <property type="term" value="C:membrane"/>
    <property type="evidence" value="ECO:0007669"/>
    <property type="project" value="TreeGrafter"/>
</dbReference>
<reference evidence="9 11" key="1">
    <citation type="submission" date="2015-09" db="EMBL/GenBank/DDBJ databases">
        <authorList>
            <person name="Rodrigo-Torres L."/>
            <person name="Arahal D.R."/>
        </authorList>
    </citation>
    <scope>NUCLEOTIDE SEQUENCE [LARGE SCALE GENOMIC DNA]</scope>
    <source>
        <strain evidence="9 11">CECT 5118</strain>
    </source>
</reference>
<dbReference type="InterPro" id="IPR019734">
    <property type="entry name" value="TPR_rpt"/>
</dbReference>
<dbReference type="Gene3D" id="3.30.2010.10">
    <property type="entry name" value="Metalloproteases ('zincins'), catalytic domain"/>
    <property type="match status" value="1"/>
</dbReference>
<keyword evidence="6" id="KW-0482">Metalloprotease</keyword>
<dbReference type="SUPFAM" id="SSF48452">
    <property type="entry name" value="TPR-like"/>
    <property type="match status" value="1"/>
</dbReference>
<accession>A0A0P1FN49</accession>
<dbReference type="SMART" id="SM00028">
    <property type="entry name" value="TPR"/>
    <property type="match status" value="3"/>
</dbReference>
<evidence type="ECO:0000256" key="4">
    <source>
        <dbReference type="ARBA" id="ARBA00022801"/>
    </source>
</evidence>
<protein>
    <submittedName>
        <fullName evidence="10">TPR repeat-containing protein YfgC</fullName>
    </submittedName>
</protein>
<evidence type="ECO:0000256" key="1">
    <source>
        <dbReference type="ARBA" id="ARBA00001947"/>
    </source>
</evidence>
<evidence type="ECO:0000313" key="9">
    <source>
        <dbReference type="EMBL" id="CUH69585.1"/>
    </source>
</evidence>
<dbReference type="Gene3D" id="1.25.40.10">
    <property type="entry name" value="Tetratricopeptide repeat domain"/>
    <property type="match status" value="1"/>
</dbReference>
<evidence type="ECO:0000313" key="11">
    <source>
        <dbReference type="Proteomes" id="UP000051086"/>
    </source>
</evidence>
<dbReference type="AlphaFoldDB" id="A0A0P1FN49"/>
<keyword evidence="4" id="KW-0378">Hydrolase</keyword>
<evidence type="ECO:0000313" key="10">
    <source>
        <dbReference type="EMBL" id="CUH72988.1"/>
    </source>
</evidence>
<evidence type="ECO:0000256" key="6">
    <source>
        <dbReference type="ARBA" id="ARBA00023049"/>
    </source>
</evidence>
<evidence type="ECO:0000256" key="3">
    <source>
        <dbReference type="ARBA" id="ARBA00022723"/>
    </source>
</evidence>
<gene>
    <name evidence="10" type="primary">yfgC_2</name>
    <name evidence="9" type="ORF">TL5118_03550</name>
    <name evidence="10" type="ORF">TL5120_02790</name>
</gene>
<dbReference type="PROSITE" id="PS50005">
    <property type="entry name" value="TPR"/>
    <property type="match status" value="1"/>
</dbReference>
<feature type="domain" description="Peptidase M48" evidence="8">
    <location>
        <begin position="37"/>
        <end position="221"/>
    </location>
</feature>
<keyword evidence="3" id="KW-0479">Metal-binding</keyword>
<dbReference type="GO" id="GO:0004222">
    <property type="term" value="F:metalloendopeptidase activity"/>
    <property type="evidence" value="ECO:0007669"/>
    <property type="project" value="InterPro"/>
</dbReference>
<dbReference type="InterPro" id="IPR011990">
    <property type="entry name" value="TPR-like_helical_dom_sf"/>
</dbReference>
<dbReference type="InterPro" id="IPR001915">
    <property type="entry name" value="Peptidase_M48"/>
</dbReference>
<sequence length="444" mass="47463">MTGLVKVIMVAAVLVLQPIATLAATLLRDPDIEYALGRLAKPVLDAAGLSAGSIKVLVIKDPSLNAFVVDNRHIFLHSGLILKMKSAAELQAVVAHEAAHIANGHLARRPQNARAARSAAALGLALAVAAAAAGADPSAATGISLGSASSAERVFKGHTRAEESAADASAIRYMAAANIDPKAFLEVLNLFRGQELLSEHRQDPYARTHPLSRDRVRAVTALSSAVTKKPADSKTADYWFARAQGKLSAFLRAPSWTLRRAKDSASQDIKLMRQAVAYHRNSQTEKAISHINKAVATRPKDPYLQELRGQILLESLQLNAAVNAYSKAASLAPNNALILGGQGRALLLTKQPKTALGVLEKARQKDFRNSGVLRDMATAYAQLGQMGMASLLTAERYALLSQFDNALIHSKRAASLLPRGSAPWLRAQDVLSASEAQAKKKKRK</sequence>
<dbReference type="Proteomes" id="UP000051086">
    <property type="component" value="Unassembled WGS sequence"/>
</dbReference>
<keyword evidence="11" id="KW-1185">Reference proteome</keyword>
<evidence type="ECO:0000259" key="8">
    <source>
        <dbReference type="Pfam" id="PF01435"/>
    </source>
</evidence>
<dbReference type="GO" id="GO:0051603">
    <property type="term" value="P:proteolysis involved in protein catabolic process"/>
    <property type="evidence" value="ECO:0007669"/>
    <property type="project" value="TreeGrafter"/>
</dbReference>
<evidence type="ECO:0000256" key="2">
    <source>
        <dbReference type="ARBA" id="ARBA00022670"/>
    </source>
</evidence>